<dbReference type="EMBL" id="JAKFHA010000046">
    <property type="protein sequence ID" value="MCF2533286.1"/>
    <property type="molecule type" value="Genomic_DNA"/>
</dbReference>
<dbReference type="InterPro" id="IPR036291">
    <property type="entry name" value="NAD(P)-bd_dom_sf"/>
</dbReference>
<dbReference type="PANTHER" id="PTHR24322">
    <property type="entry name" value="PKSB"/>
    <property type="match status" value="1"/>
</dbReference>
<comment type="similarity">
    <text evidence="1">Belongs to the short-chain dehydrogenases/reductases (SDR) family.</text>
</comment>
<dbReference type="AlphaFoldDB" id="A0AA41Q9L1"/>
<keyword evidence="4" id="KW-1185">Reference proteome</keyword>
<accession>A0AA41Q9L1</accession>
<sequence length="252" mass="27103">MTTHNPGRLDHLRIAINAAGRDFGRTLAIRLADLGAELHLAARSADAAEAVATEIRERGHERVHAYRCDLTAPDTVAAFAGAVAERTDRVDVLINNGARYLAAADLVSASDEDIVATVASGTAGTVLTVKHFLPLLRRSDVPDIVTMVSTAGTPGHFLSDAHEAFYAAKAGQGGFTEVLSKRLRPEGIRVISLYPPDFANPDPLGEAWESTPRGPQDALTAQSLVDCVLFAIGQPRDCFIKSFHFEQAWQQH</sequence>
<gene>
    <name evidence="3" type="ORF">LZ495_39550</name>
</gene>
<dbReference type="Proteomes" id="UP001165378">
    <property type="component" value="Unassembled WGS sequence"/>
</dbReference>
<dbReference type="InterPro" id="IPR002347">
    <property type="entry name" value="SDR_fam"/>
</dbReference>
<evidence type="ECO:0000313" key="4">
    <source>
        <dbReference type="Proteomes" id="UP001165378"/>
    </source>
</evidence>
<reference evidence="3" key="1">
    <citation type="submission" date="2022-01" db="EMBL/GenBank/DDBJ databases">
        <title>Genome-Based Taxonomic Classification of the Phylum Actinobacteria.</title>
        <authorList>
            <person name="Gao Y."/>
        </authorList>
    </citation>
    <scope>NUCLEOTIDE SEQUENCE</scope>
    <source>
        <strain evidence="3">KLBMP 8922</strain>
    </source>
</reference>
<organism evidence="3 4">
    <name type="scientific">Yinghuangia soli</name>
    <dbReference type="NCBI Taxonomy" id="2908204"/>
    <lineage>
        <taxon>Bacteria</taxon>
        <taxon>Bacillati</taxon>
        <taxon>Actinomycetota</taxon>
        <taxon>Actinomycetes</taxon>
        <taxon>Kitasatosporales</taxon>
        <taxon>Streptomycetaceae</taxon>
        <taxon>Yinghuangia</taxon>
    </lineage>
</organism>
<keyword evidence="2" id="KW-0560">Oxidoreductase</keyword>
<dbReference type="SUPFAM" id="SSF51735">
    <property type="entry name" value="NAD(P)-binding Rossmann-fold domains"/>
    <property type="match status" value="1"/>
</dbReference>
<dbReference type="Gene3D" id="3.40.50.720">
    <property type="entry name" value="NAD(P)-binding Rossmann-like Domain"/>
    <property type="match status" value="1"/>
</dbReference>
<proteinExistence type="inferred from homology"/>
<name>A0AA41Q9L1_9ACTN</name>
<evidence type="ECO:0000256" key="2">
    <source>
        <dbReference type="ARBA" id="ARBA00023002"/>
    </source>
</evidence>
<dbReference type="PANTHER" id="PTHR24322:SF736">
    <property type="entry name" value="RETINOL DEHYDROGENASE 10"/>
    <property type="match status" value="1"/>
</dbReference>
<evidence type="ECO:0000313" key="3">
    <source>
        <dbReference type="EMBL" id="MCF2533286.1"/>
    </source>
</evidence>
<dbReference type="Pfam" id="PF00106">
    <property type="entry name" value="adh_short"/>
    <property type="match status" value="1"/>
</dbReference>
<protein>
    <submittedName>
        <fullName evidence="3">SDR family oxidoreductase</fullName>
    </submittedName>
</protein>
<dbReference type="GO" id="GO:0016616">
    <property type="term" value="F:oxidoreductase activity, acting on the CH-OH group of donors, NAD or NADP as acceptor"/>
    <property type="evidence" value="ECO:0007669"/>
    <property type="project" value="TreeGrafter"/>
</dbReference>
<dbReference type="RefSeq" id="WP_235058057.1">
    <property type="nucleotide sequence ID" value="NZ_JAKFHA010000046.1"/>
</dbReference>
<evidence type="ECO:0000256" key="1">
    <source>
        <dbReference type="ARBA" id="ARBA00006484"/>
    </source>
</evidence>
<dbReference type="CDD" id="cd05233">
    <property type="entry name" value="SDR_c"/>
    <property type="match status" value="1"/>
</dbReference>
<comment type="caution">
    <text evidence="3">The sequence shown here is derived from an EMBL/GenBank/DDBJ whole genome shotgun (WGS) entry which is preliminary data.</text>
</comment>